<evidence type="ECO:0000313" key="1">
    <source>
        <dbReference type="EMBL" id="KIN98149.1"/>
    </source>
</evidence>
<keyword evidence="2" id="KW-1185">Reference proteome</keyword>
<dbReference type="Proteomes" id="UP000054217">
    <property type="component" value="Unassembled WGS sequence"/>
</dbReference>
<evidence type="ECO:0000313" key="2">
    <source>
        <dbReference type="Proteomes" id="UP000054217"/>
    </source>
</evidence>
<reference evidence="2" key="2">
    <citation type="submission" date="2015-01" db="EMBL/GenBank/DDBJ databases">
        <title>Evolutionary Origins and Diversification of the Mycorrhizal Mutualists.</title>
        <authorList>
            <consortium name="DOE Joint Genome Institute"/>
            <consortium name="Mycorrhizal Genomics Consortium"/>
            <person name="Kohler A."/>
            <person name="Kuo A."/>
            <person name="Nagy L.G."/>
            <person name="Floudas D."/>
            <person name="Copeland A."/>
            <person name="Barry K.W."/>
            <person name="Cichocki N."/>
            <person name="Veneault-Fourrey C."/>
            <person name="LaButti K."/>
            <person name="Lindquist E.A."/>
            <person name="Lipzen A."/>
            <person name="Lundell T."/>
            <person name="Morin E."/>
            <person name="Murat C."/>
            <person name="Riley R."/>
            <person name="Ohm R."/>
            <person name="Sun H."/>
            <person name="Tunlid A."/>
            <person name="Henrissat B."/>
            <person name="Grigoriev I.V."/>
            <person name="Hibbett D.S."/>
            <person name="Martin F."/>
        </authorList>
    </citation>
    <scope>NUCLEOTIDE SEQUENCE [LARGE SCALE GENOMIC DNA]</scope>
    <source>
        <strain evidence="2">Marx 270</strain>
    </source>
</reference>
<dbReference type="HOGENOM" id="CLU_2723244_0_0_1"/>
<sequence length="72" mass="7796">MITVFGAVFATVWVGKERRQDEADQSAREMKLKVGEGKMNSGSALDWKVATVQSSSVRMEMKSGAPGISDNC</sequence>
<dbReference type="EMBL" id="KN832018">
    <property type="protein sequence ID" value="KIN98149.1"/>
    <property type="molecule type" value="Genomic_DNA"/>
</dbReference>
<dbReference type="AlphaFoldDB" id="A0A0C3NAM6"/>
<accession>A0A0C3NAM6</accession>
<organism evidence="1 2">
    <name type="scientific">Pisolithus tinctorius Marx 270</name>
    <dbReference type="NCBI Taxonomy" id="870435"/>
    <lineage>
        <taxon>Eukaryota</taxon>
        <taxon>Fungi</taxon>
        <taxon>Dikarya</taxon>
        <taxon>Basidiomycota</taxon>
        <taxon>Agaricomycotina</taxon>
        <taxon>Agaricomycetes</taxon>
        <taxon>Agaricomycetidae</taxon>
        <taxon>Boletales</taxon>
        <taxon>Sclerodermatineae</taxon>
        <taxon>Pisolithaceae</taxon>
        <taxon>Pisolithus</taxon>
    </lineage>
</organism>
<protein>
    <submittedName>
        <fullName evidence="1">Uncharacterized protein</fullName>
    </submittedName>
</protein>
<proteinExistence type="predicted"/>
<name>A0A0C3NAM6_PISTI</name>
<dbReference type="InParanoid" id="A0A0C3NAM6"/>
<gene>
    <name evidence="1" type="ORF">M404DRAFT_1005510</name>
</gene>
<reference evidence="1 2" key="1">
    <citation type="submission" date="2014-04" db="EMBL/GenBank/DDBJ databases">
        <authorList>
            <consortium name="DOE Joint Genome Institute"/>
            <person name="Kuo A."/>
            <person name="Kohler A."/>
            <person name="Costa M.D."/>
            <person name="Nagy L.G."/>
            <person name="Floudas D."/>
            <person name="Copeland A."/>
            <person name="Barry K.W."/>
            <person name="Cichocki N."/>
            <person name="Veneault-Fourrey C."/>
            <person name="LaButti K."/>
            <person name="Lindquist E.A."/>
            <person name="Lipzen A."/>
            <person name="Lundell T."/>
            <person name="Morin E."/>
            <person name="Murat C."/>
            <person name="Sun H."/>
            <person name="Tunlid A."/>
            <person name="Henrissat B."/>
            <person name="Grigoriev I.V."/>
            <person name="Hibbett D.S."/>
            <person name="Martin F."/>
            <person name="Nordberg H.P."/>
            <person name="Cantor M.N."/>
            <person name="Hua S.X."/>
        </authorList>
    </citation>
    <scope>NUCLEOTIDE SEQUENCE [LARGE SCALE GENOMIC DNA]</scope>
    <source>
        <strain evidence="1 2">Marx 270</strain>
    </source>
</reference>